<gene>
    <name evidence="2" type="ORF">GCM10009789_20260</name>
</gene>
<protein>
    <submittedName>
        <fullName evidence="2">Uncharacterized protein</fullName>
    </submittedName>
</protein>
<dbReference type="Proteomes" id="UP001500393">
    <property type="component" value="Unassembled WGS sequence"/>
</dbReference>
<accession>A0ABP4NTH0</accession>
<keyword evidence="1" id="KW-1133">Transmembrane helix</keyword>
<keyword evidence="1" id="KW-0812">Transmembrane</keyword>
<feature type="transmembrane region" description="Helical" evidence="1">
    <location>
        <begin position="41"/>
        <end position="64"/>
    </location>
</feature>
<proteinExistence type="predicted"/>
<sequence length="226" mass="25317">MVNANSIRSRAAHRQRLRDLVAQLHQERELRARSAEDRYAWVKPAILSSAITLVVAAIAAWGTWSATHFGADEERERESREKRSQIYADYLTAARSHADQKTSATYAQMNFHHEQKQVPARVSANVSAARMTYLQAKADAARKVHQLEWREYLTTFTAYRKQVDLVYVYGSDAAWQAHLTVDRAIGDDPDEPLSDAADDLLSAGLGQLQVVFCQEASATPRRGCSG</sequence>
<organism evidence="2 3">
    <name type="scientific">Kribbella sancticallisti</name>
    <dbReference type="NCBI Taxonomy" id="460087"/>
    <lineage>
        <taxon>Bacteria</taxon>
        <taxon>Bacillati</taxon>
        <taxon>Actinomycetota</taxon>
        <taxon>Actinomycetes</taxon>
        <taxon>Propionibacteriales</taxon>
        <taxon>Kribbellaceae</taxon>
        <taxon>Kribbella</taxon>
    </lineage>
</organism>
<evidence type="ECO:0000313" key="2">
    <source>
        <dbReference type="EMBL" id="GAA1566700.1"/>
    </source>
</evidence>
<dbReference type="EMBL" id="BAAAOS010000017">
    <property type="protein sequence ID" value="GAA1566700.1"/>
    <property type="molecule type" value="Genomic_DNA"/>
</dbReference>
<comment type="caution">
    <text evidence="2">The sequence shown here is derived from an EMBL/GenBank/DDBJ whole genome shotgun (WGS) entry which is preliminary data.</text>
</comment>
<reference evidence="3" key="1">
    <citation type="journal article" date="2019" name="Int. J. Syst. Evol. Microbiol.">
        <title>The Global Catalogue of Microorganisms (GCM) 10K type strain sequencing project: providing services to taxonomists for standard genome sequencing and annotation.</title>
        <authorList>
            <consortium name="The Broad Institute Genomics Platform"/>
            <consortium name="The Broad Institute Genome Sequencing Center for Infectious Disease"/>
            <person name="Wu L."/>
            <person name="Ma J."/>
        </authorList>
    </citation>
    <scope>NUCLEOTIDE SEQUENCE [LARGE SCALE GENOMIC DNA]</scope>
    <source>
        <strain evidence="3">JCM 14969</strain>
    </source>
</reference>
<evidence type="ECO:0000256" key="1">
    <source>
        <dbReference type="SAM" id="Phobius"/>
    </source>
</evidence>
<name>A0ABP4NTH0_9ACTN</name>
<keyword evidence="3" id="KW-1185">Reference proteome</keyword>
<evidence type="ECO:0000313" key="3">
    <source>
        <dbReference type="Proteomes" id="UP001500393"/>
    </source>
</evidence>
<keyword evidence="1" id="KW-0472">Membrane</keyword>